<dbReference type="RefSeq" id="WP_151544313.1">
    <property type="nucleotide sequence ID" value="NZ_WBMR01000138.1"/>
</dbReference>
<proteinExistence type="predicted"/>
<organism evidence="4 5">
    <name type="scientific">Actinomadura montaniterrae</name>
    <dbReference type="NCBI Taxonomy" id="1803903"/>
    <lineage>
        <taxon>Bacteria</taxon>
        <taxon>Bacillati</taxon>
        <taxon>Actinomycetota</taxon>
        <taxon>Actinomycetes</taxon>
        <taxon>Streptosporangiales</taxon>
        <taxon>Thermomonosporaceae</taxon>
        <taxon>Actinomadura</taxon>
    </lineage>
</organism>
<feature type="transmembrane region" description="Helical" evidence="2">
    <location>
        <begin position="440"/>
        <end position="458"/>
    </location>
</feature>
<evidence type="ECO:0000259" key="3">
    <source>
        <dbReference type="Pfam" id="PF12250"/>
    </source>
</evidence>
<dbReference type="AlphaFoldDB" id="A0A6L3VJ08"/>
<gene>
    <name evidence="4" type="ORF">F9B16_33965</name>
</gene>
<keyword evidence="2" id="KW-1133">Transmembrane helix</keyword>
<dbReference type="OrthoDB" id="3817499at2"/>
<feature type="transmembrane region" description="Helical" evidence="2">
    <location>
        <begin position="225"/>
        <end position="243"/>
    </location>
</feature>
<reference evidence="4 5" key="1">
    <citation type="submission" date="2019-09" db="EMBL/GenBank/DDBJ databases">
        <title>Actinomadura physcomitrii sp. nov., a novel actinomycete isolated from moss [Physcomitrium sphaericum (Ludw) Fuernr].</title>
        <authorList>
            <person name="Liu C."/>
            <person name="Zhuang X."/>
        </authorList>
    </citation>
    <scope>NUCLEOTIDE SEQUENCE [LARGE SCALE GENOMIC DNA]</scope>
    <source>
        <strain evidence="4 5">CYP1-1B</strain>
    </source>
</reference>
<dbReference type="InterPro" id="IPR020963">
    <property type="entry name" value="ArabinofuranosylTrfase_AftA_N"/>
</dbReference>
<dbReference type="Pfam" id="PF12250">
    <property type="entry name" value="AftA_N"/>
    <property type="match status" value="1"/>
</dbReference>
<feature type="transmembrane region" description="Helical" evidence="2">
    <location>
        <begin position="198"/>
        <end position="218"/>
    </location>
</feature>
<feature type="region of interest" description="Disordered" evidence="1">
    <location>
        <begin position="1"/>
        <end position="22"/>
    </location>
</feature>
<feature type="transmembrane region" description="Helical" evidence="2">
    <location>
        <begin position="406"/>
        <end position="428"/>
    </location>
</feature>
<feature type="transmembrane region" description="Helical" evidence="2">
    <location>
        <begin position="255"/>
        <end position="285"/>
    </location>
</feature>
<dbReference type="EMBL" id="WBMR01000138">
    <property type="protein sequence ID" value="KAB2370837.1"/>
    <property type="molecule type" value="Genomic_DNA"/>
</dbReference>
<protein>
    <recommendedName>
        <fullName evidence="3">Arabinofuranosyltransferase AftA N-terminal domain-containing protein</fullName>
    </recommendedName>
</protein>
<evidence type="ECO:0000313" key="5">
    <source>
        <dbReference type="Proteomes" id="UP000483004"/>
    </source>
</evidence>
<feature type="transmembrane region" description="Helical" evidence="2">
    <location>
        <begin position="341"/>
        <end position="361"/>
    </location>
</feature>
<feature type="transmembrane region" description="Helical" evidence="2">
    <location>
        <begin position="95"/>
        <end position="115"/>
    </location>
</feature>
<feature type="transmembrane region" description="Helical" evidence="2">
    <location>
        <begin position="368"/>
        <end position="386"/>
    </location>
</feature>
<dbReference type="GO" id="GO:0005886">
    <property type="term" value="C:plasma membrane"/>
    <property type="evidence" value="ECO:0007669"/>
    <property type="project" value="InterPro"/>
</dbReference>
<keyword evidence="2" id="KW-0812">Transmembrane</keyword>
<evidence type="ECO:0000256" key="2">
    <source>
        <dbReference type="SAM" id="Phobius"/>
    </source>
</evidence>
<comment type="caution">
    <text evidence="4">The sequence shown here is derived from an EMBL/GenBank/DDBJ whole genome shotgun (WGS) entry which is preliminary data.</text>
</comment>
<keyword evidence="2" id="KW-0472">Membrane</keyword>
<keyword evidence="5" id="KW-1185">Reference proteome</keyword>
<evidence type="ECO:0000313" key="4">
    <source>
        <dbReference type="EMBL" id="KAB2370837.1"/>
    </source>
</evidence>
<accession>A0A6L3VJ08</accession>
<evidence type="ECO:0000256" key="1">
    <source>
        <dbReference type="SAM" id="MobiDB-lite"/>
    </source>
</evidence>
<dbReference type="GO" id="GO:0016757">
    <property type="term" value="F:glycosyltransferase activity"/>
    <property type="evidence" value="ECO:0007669"/>
    <property type="project" value="InterPro"/>
</dbReference>
<name>A0A6L3VJ08_9ACTN</name>
<dbReference type="Proteomes" id="UP000483004">
    <property type="component" value="Unassembled WGS sequence"/>
</dbReference>
<sequence length="648" mass="69921">MTTVEPAGDVGHPVSGPAATRPAGPGRPVLLRVIAHPATAALLTWLLLSPVAALVPVWTGADPFRQQDADMPLALGGVLLAAGVLLSWRLRSATAAGIAAGLFAAFTVLLMRTALHGTPFGFEGLVSDTGRLSAMATRYTTTWASSDGVVAGVPSEYPPLFPYLIGKTAALLDLPAWRLIAPAEIITMSGAVVASFALWQRLVSAPAALAISVLVIAARPAPNKSYEVLALAVMVPWLLMTVGRPERGRLGWLPAGLIGALLFQVFFGYLLYAAPGVLVLAWAVWRGAPDRRAYLLHLAKAAAVVVVLALWFLVPYAAGMLRGGKQVADMWDAPQSSENPFPFLAPTVLGAIQLGGLGLLLWYRRTAWWAAPLLTLLLGTYAYRLLNMLRWVFGGHTGLYYYTTPLISACLLAAAVLGTLQALPWLAARLPRPAPPATGAGVLAVITALAGFGCWSAWMPANRWVPKDDNRALPARETANRITGLAHVQQMPGMGDDRPRYAKEAEKLGFHSRMVPAYRIQDAVDRLRGPGYRPVTVSFDEQPYAVLPWRGYIAAMRTASAATGRFDERLAELRRIARFTDPEAFAEESARTRFGGIDMFVLKHDGTDVVFRPLQVRTPVRFSPGQFDSAHWMVIDGLRHGAFVAIRR</sequence>
<feature type="transmembrane region" description="Helical" evidence="2">
    <location>
        <begin position="40"/>
        <end position="59"/>
    </location>
</feature>
<feature type="transmembrane region" description="Helical" evidence="2">
    <location>
        <begin position="297"/>
        <end position="321"/>
    </location>
</feature>
<feature type="domain" description="Arabinofuranosyltransferase AftA N-terminal" evidence="3">
    <location>
        <begin position="79"/>
        <end position="453"/>
    </location>
</feature>
<feature type="transmembrane region" description="Helical" evidence="2">
    <location>
        <begin position="71"/>
        <end position="88"/>
    </location>
</feature>
<dbReference type="GO" id="GO:0044038">
    <property type="term" value="P:cell wall macromolecule biosynthetic process"/>
    <property type="evidence" value="ECO:0007669"/>
    <property type="project" value="InterPro"/>
</dbReference>